<dbReference type="EMBL" id="BAED01000040">
    <property type="protein sequence ID" value="GAB05516.1"/>
    <property type="molecule type" value="Genomic_DNA"/>
</dbReference>
<reference evidence="2 3" key="1">
    <citation type="submission" date="2011-11" db="EMBL/GenBank/DDBJ databases">
        <title>Whole genome shotgun sequence of Gordonia amarae NBRC 15530.</title>
        <authorList>
            <person name="Takarada H."/>
            <person name="Hosoyama A."/>
            <person name="Tsuchikane K."/>
            <person name="Katsumata H."/>
            <person name="Yamazaki S."/>
            <person name="Fujita N."/>
        </authorList>
    </citation>
    <scope>NUCLEOTIDE SEQUENCE [LARGE SCALE GENOMIC DNA]</scope>
    <source>
        <strain evidence="2 3">NBRC 15530</strain>
    </source>
</reference>
<dbReference type="eggNOG" id="COG4886">
    <property type="taxonomic scope" value="Bacteria"/>
</dbReference>
<protein>
    <recommendedName>
        <fullName evidence="1">DUF6745 domain-containing protein</fullName>
    </recommendedName>
</protein>
<keyword evidence="3" id="KW-1185">Reference proteome</keyword>
<dbReference type="STRING" id="1075090.GOAMR_40_00060"/>
<proteinExistence type="predicted"/>
<accession>G7GPJ1</accession>
<name>G7GPJ1_9ACTN</name>
<sequence length="294" mass="32598">MNARLRSRDMAWLEALTTTETTRLHPPDEAARAGAPPGHIIEATVWESLQASLIDSVVAPIRASLPGRIGVVTWYGQHEGHRFAHYDAFRRHGLTTFRSDDNHFLDIFAAVTASTGWWWALPDVCIMADRPTALHTESIPGSLHGERRLHHHGSPAIEFADGQQVFALHGTIVPQWVLDDPTVERIANEPNIEIRRCAIERLGWDGYLAAADLTLIHSAPDPGNPGQRLSLYSTPLAWLNGERLLLVENGSLERDGHRRRYGLHVPGDVSNALDAAGWTYGISGADYARLTRRT</sequence>
<dbReference type="Proteomes" id="UP000006023">
    <property type="component" value="Unassembled WGS sequence"/>
</dbReference>
<evidence type="ECO:0000313" key="3">
    <source>
        <dbReference type="Proteomes" id="UP000006023"/>
    </source>
</evidence>
<comment type="caution">
    <text evidence="2">The sequence shown here is derived from an EMBL/GenBank/DDBJ whole genome shotgun (WGS) entry which is preliminary data.</text>
</comment>
<dbReference type="AlphaFoldDB" id="G7GPJ1"/>
<evidence type="ECO:0000313" key="2">
    <source>
        <dbReference type="EMBL" id="GAB05516.1"/>
    </source>
</evidence>
<gene>
    <name evidence="2" type="ORF">GOAMR_40_00060</name>
</gene>
<feature type="domain" description="DUF6745" evidence="1">
    <location>
        <begin position="94"/>
        <end position="289"/>
    </location>
</feature>
<dbReference type="Pfam" id="PF20530">
    <property type="entry name" value="DUF6745"/>
    <property type="match status" value="1"/>
</dbReference>
<evidence type="ECO:0000259" key="1">
    <source>
        <dbReference type="Pfam" id="PF20530"/>
    </source>
</evidence>
<dbReference type="InterPro" id="IPR046633">
    <property type="entry name" value="DUF6745"/>
</dbReference>
<organism evidence="2 3">
    <name type="scientific">Gordonia amarae NBRC 15530</name>
    <dbReference type="NCBI Taxonomy" id="1075090"/>
    <lineage>
        <taxon>Bacteria</taxon>
        <taxon>Bacillati</taxon>
        <taxon>Actinomycetota</taxon>
        <taxon>Actinomycetes</taxon>
        <taxon>Mycobacteriales</taxon>
        <taxon>Gordoniaceae</taxon>
        <taxon>Gordonia</taxon>
    </lineage>
</organism>